<sequence>MMASEFPPGPFYIKSRKHHMCLDVEGGSKREDTPIVVWPQKRHNRENQLWTYEDGFLVNVASRLVIDVRGGALKPVAQIIQYSRKLMQSAHNQRWTFREGYIYPIVDPALVLDIRGDSGDEGAAVILYQRQRGEKLNQMWYLEPAEGDYPQGQAYYPPSQQYAPPPSYGQGYDPAHGPGMPARHQDMERAHAQVYHHNTAHLSHELIAGAAAFEAMRAYEKHQEARGEPVKHAFAKEALVAIAMAEAVKLMEERGFGGDREAAKRDAARAAEQEYDRRYNY</sequence>
<name>A0A261XY09_9FUNG</name>
<evidence type="ECO:0000256" key="1">
    <source>
        <dbReference type="SAM" id="MobiDB-lite"/>
    </source>
</evidence>
<dbReference type="Pfam" id="PF12585">
    <property type="entry name" value="DUF3759"/>
    <property type="match status" value="1"/>
</dbReference>
<dbReference type="Pfam" id="PF00652">
    <property type="entry name" value="Ricin_B_lectin"/>
    <property type="match status" value="1"/>
</dbReference>
<evidence type="ECO:0000313" key="3">
    <source>
        <dbReference type="EMBL" id="OZJ03232.1"/>
    </source>
</evidence>
<dbReference type="SUPFAM" id="SSF50370">
    <property type="entry name" value="Ricin B-like lectins"/>
    <property type="match status" value="1"/>
</dbReference>
<dbReference type="PANTHER" id="PTHR37450">
    <property type="entry name" value="CIPC PROTEIN"/>
    <property type="match status" value="1"/>
</dbReference>
<dbReference type="InterPro" id="IPR022234">
    <property type="entry name" value="DUF3759"/>
</dbReference>
<dbReference type="InterPro" id="IPR000772">
    <property type="entry name" value="Ricin_B_lectin"/>
</dbReference>
<organism evidence="3 4">
    <name type="scientific">Bifiguratus adelaidae</name>
    <dbReference type="NCBI Taxonomy" id="1938954"/>
    <lineage>
        <taxon>Eukaryota</taxon>
        <taxon>Fungi</taxon>
        <taxon>Fungi incertae sedis</taxon>
        <taxon>Mucoromycota</taxon>
        <taxon>Mucoromycotina</taxon>
        <taxon>Endogonomycetes</taxon>
        <taxon>Endogonales</taxon>
        <taxon>Endogonales incertae sedis</taxon>
        <taxon>Bifiguratus</taxon>
    </lineage>
</organism>
<reference evidence="3 4" key="1">
    <citation type="journal article" date="2017" name="Mycologia">
        <title>Bifiguratus adelaidae, gen. et sp. nov., a new member of Mucoromycotina in endophytic and soil-dwelling habitats.</title>
        <authorList>
            <person name="Torres-Cruz T.J."/>
            <person name="Billingsley Tobias T.L."/>
            <person name="Almatruk M."/>
            <person name="Hesse C."/>
            <person name="Kuske C.R."/>
            <person name="Desiro A."/>
            <person name="Benucci G.M."/>
            <person name="Bonito G."/>
            <person name="Stajich J.E."/>
            <person name="Dunlap C."/>
            <person name="Arnold A.E."/>
            <person name="Porras-Alfaro A."/>
        </authorList>
    </citation>
    <scope>NUCLEOTIDE SEQUENCE [LARGE SCALE GENOMIC DNA]</scope>
    <source>
        <strain evidence="3 4">AZ0501</strain>
    </source>
</reference>
<accession>A0A261XY09</accession>
<evidence type="ECO:0000259" key="2">
    <source>
        <dbReference type="SMART" id="SM00458"/>
    </source>
</evidence>
<gene>
    <name evidence="3" type="ORF">BZG36_03448</name>
</gene>
<feature type="region of interest" description="Disordered" evidence="1">
    <location>
        <begin position="258"/>
        <end position="281"/>
    </location>
</feature>
<dbReference type="OrthoDB" id="9895617at2759"/>
<feature type="domain" description="Ricin B lectin" evidence="2">
    <location>
        <begin position="9"/>
        <end position="143"/>
    </location>
</feature>
<dbReference type="PANTHER" id="PTHR37450:SF1">
    <property type="entry name" value="CIPC PROTEIN"/>
    <property type="match status" value="1"/>
</dbReference>
<dbReference type="AlphaFoldDB" id="A0A261XY09"/>
<dbReference type="CDD" id="cd23454">
    <property type="entry name" value="beta-trefoil_Ricin_GllA-1"/>
    <property type="match status" value="1"/>
</dbReference>
<dbReference type="Proteomes" id="UP000242875">
    <property type="component" value="Unassembled WGS sequence"/>
</dbReference>
<protein>
    <recommendedName>
        <fullName evidence="2">Ricin B lectin domain-containing protein</fullName>
    </recommendedName>
</protein>
<evidence type="ECO:0000313" key="4">
    <source>
        <dbReference type="Proteomes" id="UP000242875"/>
    </source>
</evidence>
<dbReference type="EMBL" id="MVBO01000096">
    <property type="protein sequence ID" value="OZJ03232.1"/>
    <property type="molecule type" value="Genomic_DNA"/>
</dbReference>
<dbReference type="PROSITE" id="PS50231">
    <property type="entry name" value="RICIN_B_LECTIN"/>
    <property type="match status" value="1"/>
</dbReference>
<comment type="caution">
    <text evidence="3">The sequence shown here is derived from an EMBL/GenBank/DDBJ whole genome shotgun (WGS) entry which is preliminary data.</text>
</comment>
<proteinExistence type="predicted"/>
<dbReference type="Gene3D" id="2.80.10.50">
    <property type="match status" value="1"/>
</dbReference>
<dbReference type="InterPro" id="IPR035992">
    <property type="entry name" value="Ricin_B-like_lectins"/>
</dbReference>
<keyword evidence="4" id="KW-1185">Reference proteome</keyword>
<dbReference type="SMART" id="SM00458">
    <property type="entry name" value="RICIN"/>
    <property type="match status" value="1"/>
</dbReference>